<dbReference type="EC" id="6.2.1.3" evidence="6 7"/>
<dbReference type="GO" id="GO:0016020">
    <property type="term" value="C:membrane"/>
    <property type="evidence" value="ECO:0007669"/>
    <property type="project" value="TreeGrafter"/>
</dbReference>
<evidence type="ECO:0000256" key="7">
    <source>
        <dbReference type="RuleBase" id="RU369030"/>
    </source>
</evidence>
<dbReference type="InterPro" id="IPR042099">
    <property type="entry name" value="ANL_N_sf"/>
</dbReference>
<dbReference type="AlphaFoldDB" id="A0A7S1PTZ9"/>
<dbReference type="CDD" id="cd05927">
    <property type="entry name" value="LC-FACS_euk"/>
    <property type="match status" value="1"/>
</dbReference>
<feature type="domain" description="AMP-dependent synthetase/ligase" evidence="8">
    <location>
        <begin position="60"/>
        <end position="495"/>
    </location>
</feature>
<dbReference type="GO" id="GO:0005783">
    <property type="term" value="C:endoplasmic reticulum"/>
    <property type="evidence" value="ECO:0007669"/>
    <property type="project" value="TreeGrafter"/>
</dbReference>
<keyword evidence="2 7" id="KW-0436">Ligase</keyword>
<comment type="similarity">
    <text evidence="1 7">Belongs to the ATP-dependent AMP-binding enzyme family.</text>
</comment>
<keyword evidence="3 7" id="KW-0547">Nucleotide-binding</keyword>
<accession>A0A7S1PTZ9</accession>
<evidence type="ECO:0000256" key="2">
    <source>
        <dbReference type="ARBA" id="ARBA00022598"/>
    </source>
</evidence>
<comment type="catalytic activity">
    <reaction evidence="7">
        <text>a long-chain fatty acid + ATP + CoA = a long-chain fatty acyl-CoA + AMP + diphosphate</text>
        <dbReference type="Rhea" id="RHEA:15421"/>
        <dbReference type="ChEBI" id="CHEBI:30616"/>
        <dbReference type="ChEBI" id="CHEBI:33019"/>
        <dbReference type="ChEBI" id="CHEBI:57287"/>
        <dbReference type="ChEBI" id="CHEBI:57560"/>
        <dbReference type="ChEBI" id="CHEBI:83139"/>
        <dbReference type="ChEBI" id="CHEBI:456215"/>
        <dbReference type="EC" id="6.2.1.3"/>
    </reaction>
</comment>
<dbReference type="PROSITE" id="PS00455">
    <property type="entry name" value="AMP_BINDING"/>
    <property type="match status" value="1"/>
</dbReference>
<keyword evidence="5 7" id="KW-0067">ATP-binding</keyword>
<evidence type="ECO:0000313" key="9">
    <source>
        <dbReference type="EMBL" id="CAD9101337.1"/>
    </source>
</evidence>
<gene>
    <name evidence="9" type="ORF">ACAT0790_LOCUS7534</name>
</gene>
<evidence type="ECO:0000256" key="4">
    <source>
        <dbReference type="ARBA" id="ARBA00022832"/>
    </source>
</evidence>
<dbReference type="Gene3D" id="3.40.50.12780">
    <property type="entry name" value="N-terminal domain of ligase-like"/>
    <property type="match status" value="1"/>
</dbReference>
<dbReference type="PANTHER" id="PTHR43272:SF33">
    <property type="entry name" value="AMP-BINDING DOMAIN-CONTAINING PROTEIN-RELATED"/>
    <property type="match status" value="1"/>
</dbReference>
<dbReference type="GO" id="GO:0004467">
    <property type="term" value="F:long-chain fatty acid-CoA ligase activity"/>
    <property type="evidence" value="ECO:0007669"/>
    <property type="project" value="UniProtKB-EC"/>
</dbReference>
<keyword evidence="4 7" id="KW-0276">Fatty acid metabolism</keyword>
<evidence type="ECO:0000256" key="1">
    <source>
        <dbReference type="ARBA" id="ARBA00006432"/>
    </source>
</evidence>
<dbReference type="PANTHER" id="PTHR43272">
    <property type="entry name" value="LONG-CHAIN-FATTY-ACID--COA LIGASE"/>
    <property type="match status" value="1"/>
</dbReference>
<evidence type="ECO:0000259" key="8">
    <source>
        <dbReference type="Pfam" id="PF00501"/>
    </source>
</evidence>
<comment type="function">
    <text evidence="7">Catalyzes the conversion of long-chain fatty acids to their active form acyl-CoAs for both synthesis of cellular lipids, and degradation via beta-oxidation.</text>
</comment>
<evidence type="ECO:0000256" key="3">
    <source>
        <dbReference type="ARBA" id="ARBA00022741"/>
    </source>
</evidence>
<proteinExistence type="inferred from homology"/>
<organism evidence="9">
    <name type="scientific">Alexandrium catenella</name>
    <name type="common">Red tide dinoflagellate</name>
    <name type="synonym">Gonyaulax catenella</name>
    <dbReference type="NCBI Taxonomy" id="2925"/>
    <lineage>
        <taxon>Eukaryota</taxon>
        <taxon>Sar</taxon>
        <taxon>Alveolata</taxon>
        <taxon>Dinophyceae</taxon>
        <taxon>Gonyaulacales</taxon>
        <taxon>Pyrocystaceae</taxon>
        <taxon>Alexandrium</taxon>
    </lineage>
</organism>
<evidence type="ECO:0000256" key="6">
    <source>
        <dbReference type="ARBA" id="ARBA00026121"/>
    </source>
</evidence>
<sequence length="679" mass="74682">MARVYSVEVANSEDPDNGWGAIHRSSSGLEMNLAMYDSTTGQTVMTAYENFQNSRRKNGSKPCLGYRPFSADGVAGPFIWSTYEEVGKRADNFGSGLLSLGLCQPTEDAELRNRGILGFYSKNRPEWCIAEQGCYTQAIVTVPMYDTLTPDSVAYVVNQTSMQTLLCSAEVMPNVIACKPQCPSLNCVIQMEPLTSEQKSQAESVGLKALSFAEVEAEGKSNPKIHHAPDPQDIYTFCYTSGTTGDPKGVLLRHMSPAAVLCSLRVTLPIGENDIHLSYLPLPHVFERMVQFSCLHHGACIGFYQGETLKILEDLQELRPTIFPSVPRLLNRIHDKLRAGVEEAGGIKLALFHRGYAAKKAGLARGSVTHALWDRLLFSKIKQKVGLDRVRLLVTGSAPIADHVLDFLRIVFGCPVQEGYGLSESMAMGTLTYPDDCIPGTVGGAVSVNEIRLQEVPDMGYLRTDQVHGKGDGAIPCHGRGEICLRGPNIFAGYYKMPDKTAEAIDQNGWFHTGDIGLWTPDGRLKIIDRKKNLFKLAQGEYVAPEKVENLHVQSKFVTQNYVHGDSLKTQLVCVVVVDPDVAAAWAKEHGVQKDFPALCQDATFKKAVLADLQGIGKREKLAGFEIVKAVHLEHKPWEPGTEILTPTFKLQRKKAQEHYQAEIDAMYAVLEAAPASKL</sequence>
<reference evidence="9" key="1">
    <citation type="submission" date="2021-01" db="EMBL/GenBank/DDBJ databases">
        <authorList>
            <person name="Corre E."/>
            <person name="Pelletier E."/>
            <person name="Niang G."/>
            <person name="Scheremetjew M."/>
            <person name="Finn R."/>
            <person name="Kale V."/>
            <person name="Holt S."/>
            <person name="Cochrane G."/>
            <person name="Meng A."/>
            <person name="Brown T."/>
            <person name="Cohen L."/>
        </authorList>
    </citation>
    <scope>NUCLEOTIDE SEQUENCE</scope>
    <source>
        <strain evidence="9">OF101</strain>
    </source>
</reference>
<dbReference type="InterPro" id="IPR000873">
    <property type="entry name" value="AMP-dep_synth/lig_dom"/>
</dbReference>
<dbReference type="SUPFAM" id="SSF56801">
    <property type="entry name" value="Acetyl-CoA synthetase-like"/>
    <property type="match status" value="1"/>
</dbReference>
<dbReference type="Pfam" id="PF00501">
    <property type="entry name" value="AMP-binding"/>
    <property type="match status" value="1"/>
</dbReference>
<dbReference type="GO" id="GO:0005524">
    <property type="term" value="F:ATP binding"/>
    <property type="evidence" value="ECO:0007669"/>
    <property type="project" value="UniProtKB-KW"/>
</dbReference>
<evidence type="ECO:0000256" key="5">
    <source>
        <dbReference type="ARBA" id="ARBA00022840"/>
    </source>
</evidence>
<dbReference type="InterPro" id="IPR045311">
    <property type="entry name" value="LC-FACS_euk"/>
</dbReference>
<protein>
    <recommendedName>
        <fullName evidence="6 7">Long-chain-fatty-acid--CoA ligase</fullName>
        <ecNumber evidence="6 7">6.2.1.3</ecNumber>
    </recommendedName>
</protein>
<dbReference type="EMBL" id="HBGE01012732">
    <property type="protein sequence ID" value="CAD9101337.1"/>
    <property type="molecule type" value="Transcribed_RNA"/>
</dbReference>
<dbReference type="InterPro" id="IPR020845">
    <property type="entry name" value="AMP-binding_CS"/>
</dbReference>
<keyword evidence="7" id="KW-0443">Lipid metabolism</keyword>
<name>A0A7S1PTZ9_ALECA</name>